<sequence length="295" mass="33382">MFDDDQSEIHPLFAGAPSTTEFKKLRKRIVRQAREAIEQYGMIERPADGSTPRWLVCLSGGKDSYTLLAVLHELKWRGLLPVDLLACNLDQGQPGFPATVLPAFLEKMGVPHRIEYQDTYSIVVDKVPAGRTFCALCSRLRRGNLYRVAREEGCSAVILGHHRDDILETFFMNLFHGGRLATMPPKLINEEGDLFVYRPLAHVAEADCEKFAKAMDYPIIPCDLCGSQDGLQRQQVKQILDQWESNSPGRRQVMFRALTNARPSHLLDPKLFDFAGLERKISEESVDSDEIPLLR</sequence>
<evidence type="ECO:0000256" key="10">
    <source>
        <dbReference type="ARBA" id="ARBA00022884"/>
    </source>
</evidence>
<keyword evidence="4 13" id="KW-0808">Transferase</keyword>
<comment type="function">
    <text evidence="13">Catalyzes the ATP-dependent 2-thiolation of cytidine in position 32 of tRNA, to form 2-thiocytidine (s(2)C32). The sulfur atoms are provided by the cysteine/cysteine desulfurase (IscS) system.</text>
</comment>
<dbReference type="PANTHER" id="PTHR43686:SF1">
    <property type="entry name" value="AMINOTRAN_5 DOMAIN-CONTAINING PROTEIN"/>
    <property type="match status" value="1"/>
</dbReference>
<keyword evidence="12 13" id="KW-0411">Iron-sulfur</keyword>
<comment type="subcellular location">
    <subcellularLocation>
        <location evidence="13">Cytoplasm</location>
    </subcellularLocation>
</comment>
<dbReference type="EMBL" id="BAABWU010000022">
    <property type="protein sequence ID" value="GAA6198435.1"/>
    <property type="molecule type" value="Genomic_DNA"/>
</dbReference>
<comment type="cofactor">
    <cofactor evidence="13">
        <name>[4Fe-4S] cluster</name>
        <dbReference type="ChEBI" id="CHEBI:49883"/>
    </cofactor>
    <text evidence="13">Binds 1 [4Fe-4S] cluster per subunit. The cluster is chelated by three Cys residues, the fourth Fe has a free coordination site that may bind a sulfur atom transferred from the persulfide of IscS.</text>
</comment>
<dbReference type="EC" id="2.8.1.-" evidence="13"/>
<feature type="binding site" evidence="13">
    <location>
        <position position="137"/>
    </location>
    <ligand>
        <name>[4Fe-4S] cluster</name>
        <dbReference type="ChEBI" id="CHEBI:49883"/>
    </ligand>
</feature>
<dbReference type="NCBIfam" id="NF007972">
    <property type="entry name" value="PRK10696.1"/>
    <property type="match status" value="1"/>
</dbReference>
<dbReference type="Pfam" id="PF01171">
    <property type="entry name" value="ATP_bind_3"/>
    <property type="match status" value="1"/>
</dbReference>
<evidence type="ECO:0000256" key="9">
    <source>
        <dbReference type="ARBA" id="ARBA00022842"/>
    </source>
</evidence>
<evidence type="ECO:0000256" key="13">
    <source>
        <dbReference type="HAMAP-Rule" id="MF_01850"/>
    </source>
</evidence>
<comment type="subunit">
    <text evidence="13">Homodimer.</text>
</comment>
<dbReference type="Proteomes" id="UP001441944">
    <property type="component" value="Unassembled WGS sequence"/>
</dbReference>
<keyword evidence="7 13" id="KW-0547">Nucleotide-binding</keyword>
<keyword evidence="3 13" id="KW-0820">tRNA-binding</keyword>
<dbReference type="Gene3D" id="3.40.50.620">
    <property type="entry name" value="HUPs"/>
    <property type="match status" value="1"/>
</dbReference>
<dbReference type="SUPFAM" id="SSF52402">
    <property type="entry name" value="Adenine nucleotide alpha hydrolases-like"/>
    <property type="match status" value="1"/>
</dbReference>
<feature type="short sequence motif" description="PP-loop motif" evidence="13">
    <location>
        <begin position="59"/>
        <end position="64"/>
    </location>
</feature>
<evidence type="ECO:0000256" key="2">
    <source>
        <dbReference type="ARBA" id="ARBA00022490"/>
    </source>
</evidence>
<comment type="miscellaneous">
    <text evidence="13">The thiolation reaction likely consists of two steps: a first activation step by ATP to form an adenylated intermediate of the target base of tRNA, and a second nucleophilic substitution step of the sulfur (S) atom supplied by the hydrosulfide attached to the Fe-S cluster.</text>
</comment>
<dbReference type="InterPro" id="IPR012089">
    <property type="entry name" value="tRNA_Cyd_32_2_STrfase"/>
</dbReference>
<dbReference type="InterPro" id="IPR014729">
    <property type="entry name" value="Rossmann-like_a/b/a_fold"/>
</dbReference>
<comment type="similarity">
    <text evidence="13">Belongs to the TtcA family.</text>
</comment>
<comment type="catalytic activity">
    <reaction evidence="13">
        <text>cytidine(32) in tRNA + S-sulfanyl-L-cysteinyl-[cysteine desulfurase] + AH2 + ATP = 2-thiocytidine(32) in tRNA + L-cysteinyl-[cysteine desulfurase] + A + AMP + diphosphate + H(+)</text>
        <dbReference type="Rhea" id="RHEA:57048"/>
        <dbReference type="Rhea" id="RHEA-COMP:10288"/>
        <dbReference type="Rhea" id="RHEA-COMP:12157"/>
        <dbReference type="Rhea" id="RHEA-COMP:12158"/>
        <dbReference type="Rhea" id="RHEA-COMP:14821"/>
        <dbReference type="ChEBI" id="CHEBI:13193"/>
        <dbReference type="ChEBI" id="CHEBI:15378"/>
        <dbReference type="ChEBI" id="CHEBI:17499"/>
        <dbReference type="ChEBI" id="CHEBI:29950"/>
        <dbReference type="ChEBI" id="CHEBI:30616"/>
        <dbReference type="ChEBI" id="CHEBI:33019"/>
        <dbReference type="ChEBI" id="CHEBI:61963"/>
        <dbReference type="ChEBI" id="CHEBI:82748"/>
        <dbReference type="ChEBI" id="CHEBI:141453"/>
        <dbReference type="ChEBI" id="CHEBI:456215"/>
    </reaction>
</comment>
<dbReference type="InterPro" id="IPR035107">
    <property type="entry name" value="tRNA_thiolation_TtcA_Ctu1"/>
</dbReference>
<keyword evidence="8 13" id="KW-0067">ATP-binding</keyword>
<evidence type="ECO:0000256" key="7">
    <source>
        <dbReference type="ARBA" id="ARBA00022741"/>
    </source>
</evidence>
<comment type="cofactor">
    <cofactor evidence="13">
        <name>Mg(2+)</name>
        <dbReference type="ChEBI" id="CHEBI:18420"/>
    </cofactor>
</comment>
<keyword evidence="5 13" id="KW-0819">tRNA processing</keyword>
<keyword evidence="2 13" id="KW-0963">Cytoplasm</keyword>
<evidence type="ECO:0000256" key="12">
    <source>
        <dbReference type="ARBA" id="ARBA00023014"/>
    </source>
</evidence>
<dbReference type="PIRSF" id="PIRSF004976">
    <property type="entry name" value="ATPase_YdaO"/>
    <property type="match status" value="1"/>
</dbReference>
<dbReference type="RefSeq" id="WP_353402323.1">
    <property type="nucleotide sequence ID" value="NZ_BAABWU010000022.1"/>
</dbReference>
<proteinExistence type="inferred from homology"/>
<feature type="binding site" evidence="13">
    <location>
        <position position="225"/>
    </location>
    <ligand>
        <name>[4Fe-4S] cluster</name>
        <dbReference type="ChEBI" id="CHEBI:49883"/>
    </ligand>
</feature>
<evidence type="ECO:0000259" key="14">
    <source>
        <dbReference type="Pfam" id="PF01171"/>
    </source>
</evidence>
<evidence type="ECO:0000256" key="8">
    <source>
        <dbReference type="ARBA" id="ARBA00022840"/>
    </source>
</evidence>
<keyword evidence="6 13" id="KW-0479">Metal-binding</keyword>
<keyword evidence="9 13" id="KW-0460">Magnesium</keyword>
<comment type="caution">
    <text evidence="15">The sequence shown here is derived from an EMBL/GenBank/DDBJ whole genome shotgun (WGS) entry which is preliminary data.</text>
</comment>
<keyword evidence="16" id="KW-1185">Reference proteome</keyword>
<feature type="domain" description="tRNA(Ile)-lysidine/2-thiocytidine synthase N-terminal" evidence="14">
    <location>
        <begin position="54"/>
        <end position="216"/>
    </location>
</feature>
<organism evidence="15 16">
    <name type="scientific">Pseudophaeobacter arcticus</name>
    <dbReference type="NCBI Taxonomy" id="385492"/>
    <lineage>
        <taxon>Bacteria</taxon>
        <taxon>Pseudomonadati</taxon>
        <taxon>Pseudomonadota</taxon>
        <taxon>Alphaproteobacteria</taxon>
        <taxon>Rhodobacterales</taxon>
        <taxon>Paracoccaceae</taxon>
        <taxon>Pseudophaeobacter</taxon>
    </lineage>
</organism>
<feature type="binding site" evidence="13">
    <location>
        <position position="134"/>
    </location>
    <ligand>
        <name>[4Fe-4S] cluster</name>
        <dbReference type="ChEBI" id="CHEBI:49883"/>
    </ligand>
</feature>
<evidence type="ECO:0000256" key="5">
    <source>
        <dbReference type="ARBA" id="ARBA00022694"/>
    </source>
</evidence>
<dbReference type="HAMAP" id="MF_01850">
    <property type="entry name" value="TtcA"/>
    <property type="match status" value="1"/>
</dbReference>
<keyword evidence="10 13" id="KW-0694">RNA-binding</keyword>
<reference evidence="15 16" key="1">
    <citation type="submission" date="2024-04" db="EMBL/GenBank/DDBJ databases">
        <title>Draft genome sequence of Pseudophaeobacter arcticus NBRC 116598.</title>
        <authorList>
            <person name="Miyakawa T."/>
            <person name="Kusuya Y."/>
            <person name="Miura T."/>
        </authorList>
    </citation>
    <scope>NUCLEOTIDE SEQUENCE [LARGE SCALE GENOMIC DNA]</scope>
    <source>
        <strain evidence="15 16">SU-CL00105</strain>
    </source>
</reference>
<comment type="pathway">
    <text evidence="13">tRNA modification.</text>
</comment>
<accession>A0ABQ0ARE3</accession>
<dbReference type="InterPro" id="IPR011063">
    <property type="entry name" value="TilS/TtcA_N"/>
</dbReference>
<evidence type="ECO:0000256" key="4">
    <source>
        <dbReference type="ARBA" id="ARBA00022679"/>
    </source>
</evidence>
<evidence type="ECO:0000256" key="6">
    <source>
        <dbReference type="ARBA" id="ARBA00022723"/>
    </source>
</evidence>
<name>A0ABQ0ARE3_9RHOB</name>
<keyword evidence="11 13" id="KW-0408">Iron</keyword>
<evidence type="ECO:0000313" key="16">
    <source>
        <dbReference type="Proteomes" id="UP001441944"/>
    </source>
</evidence>
<evidence type="ECO:0000256" key="11">
    <source>
        <dbReference type="ARBA" id="ARBA00023004"/>
    </source>
</evidence>
<gene>
    <name evidence="13 15" type="primary">ttcA</name>
    <name evidence="15" type="ORF">NBRC116598_38800</name>
</gene>
<protein>
    <recommendedName>
        <fullName evidence="13">tRNA-cytidine(32) 2-sulfurtransferase</fullName>
        <ecNumber evidence="13">2.8.1.-</ecNumber>
    </recommendedName>
    <alternativeName>
        <fullName evidence="13">Two-thiocytidine biosynthesis protein A</fullName>
    </alternativeName>
    <alternativeName>
        <fullName evidence="13">tRNA 2-thiocytidine biosynthesis protein TtcA</fullName>
    </alternativeName>
</protein>
<dbReference type="CDD" id="cd24138">
    <property type="entry name" value="TtcA-like"/>
    <property type="match status" value="1"/>
</dbReference>
<evidence type="ECO:0000256" key="1">
    <source>
        <dbReference type="ARBA" id="ARBA00022485"/>
    </source>
</evidence>
<keyword evidence="1 13" id="KW-0004">4Fe-4S</keyword>
<evidence type="ECO:0000313" key="15">
    <source>
        <dbReference type="EMBL" id="GAA6198435.1"/>
    </source>
</evidence>
<evidence type="ECO:0000256" key="3">
    <source>
        <dbReference type="ARBA" id="ARBA00022555"/>
    </source>
</evidence>
<dbReference type="PANTHER" id="PTHR43686">
    <property type="entry name" value="SULFURTRANSFERASE-RELATED"/>
    <property type="match status" value="1"/>
</dbReference>